<accession>A0A810L6R9</accession>
<reference evidence="2" key="1">
    <citation type="submission" date="2020-08" db="EMBL/GenBank/DDBJ databases">
        <title>Whole genome shotgun sequence of Actinocatenispora sera NBRC 101916.</title>
        <authorList>
            <person name="Komaki H."/>
            <person name="Tamura T."/>
        </authorList>
    </citation>
    <scope>NUCLEOTIDE SEQUENCE</scope>
    <source>
        <strain evidence="2">NBRC 101916</strain>
    </source>
</reference>
<feature type="compositionally biased region" description="Low complexity" evidence="1">
    <location>
        <begin position="40"/>
        <end position="50"/>
    </location>
</feature>
<dbReference type="AlphaFoldDB" id="A0A810L6R9"/>
<gene>
    <name evidence="2" type="ORF">Asera_47130</name>
</gene>
<organism evidence="2 3">
    <name type="scientific">Actinocatenispora sera</name>
    <dbReference type="NCBI Taxonomy" id="390989"/>
    <lineage>
        <taxon>Bacteria</taxon>
        <taxon>Bacillati</taxon>
        <taxon>Actinomycetota</taxon>
        <taxon>Actinomycetes</taxon>
        <taxon>Micromonosporales</taxon>
        <taxon>Micromonosporaceae</taxon>
        <taxon>Actinocatenispora</taxon>
    </lineage>
</organism>
<dbReference type="EMBL" id="AP023354">
    <property type="protein sequence ID" value="BCJ30605.1"/>
    <property type="molecule type" value="Genomic_DNA"/>
</dbReference>
<keyword evidence="3" id="KW-1185">Reference proteome</keyword>
<evidence type="ECO:0000313" key="3">
    <source>
        <dbReference type="Proteomes" id="UP000680750"/>
    </source>
</evidence>
<name>A0A810L6R9_9ACTN</name>
<sequence>MNRASRARTRRPVGALDNADGEAGGSSAGAPLGDAGGAAAGPAASALRSGRTLRSDTGLS</sequence>
<evidence type="ECO:0000313" key="2">
    <source>
        <dbReference type="EMBL" id="BCJ30605.1"/>
    </source>
</evidence>
<protein>
    <submittedName>
        <fullName evidence="2">Uncharacterized protein</fullName>
    </submittedName>
</protein>
<evidence type="ECO:0000256" key="1">
    <source>
        <dbReference type="SAM" id="MobiDB-lite"/>
    </source>
</evidence>
<dbReference type="KEGG" id="aser:Asera_47130"/>
<dbReference type="Proteomes" id="UP000680750">
    <property type="component" value="Chromosome"/>
</dbReference>
<feature type="region of interest" description="Disordered" evidence="1">
    <location>
        <begin position="1"/>
        <end position="60"/>
    </location>
</feature>
<feature type="compositionally biased region" description="Basic residues" evidence="1">
    <location>
        <begin position="1"/>
        <end position="11"/>
    </location>
</feature>
<proteinExistence type="predicted"/>